<feature type="transmembrane region" description="Helical" evidence="5">
    <location>
        <begin position="82"/>
        <end position="101"/>
    </location>
</feature>
<dbReference type="PANTHER" id="PTHR43701:SF2">
    <property type="entry name" value="MEMBRANE TRANSPORTER PROTEIN YJNA-RELATED"/>
    <property type="match status" value="1"/>
</dbReference>
<gene>
    <name evidence="6" type="ORF">SAMN05421779_105302</name>
</gene>
<organism evidence="6 7">
    <name type="scientific">Insolitispirillum peregrinum</name>
    <dbReference type="NCBI Taxonomy" id="80876"/>
    <lineage>
        <taxon>Bacteria</taxon>
        <taxon>Pseudomonadati</taxon>
        <taxon>Pseudomonadota</taxon>
        <taxon>Alphaproteobacteria</taxon>
        <taxon>Rhodospirillales</taxon>
        <taxon>Novispirillaceae</taxon>
        <taxon>Insolitispirillum</taxon>
    </lineage>
</organism>
<dbReference type="GO" id="GO:0005886">
    <property type="term" value="C:plasma membrane"/>
    <property type="evidence" value="ECO:0007669"/>
    <property type="project" value="UniProtKB-SubCell"/>
</dbReference>
<dbReference type="RefSeq" id="WP_076401204.1">
    <property type="nucleotide sequence ID" value="NZ_FTOA01000005.1"/>
</dbReference>
<reference evidence="6 7" key="1">
    <citation type="submission" date="2017-01" db="EMBL/GenBank/DDBJ databases">
        <authorList>
            <person name="Mah S.A."/>
            <person name="Swanson W.J."/>
            <person name="Moy G.W."/>
            <person name="Vacquier V.D."/>
        </authorList>
    </citation>
    <scope>NUCLEOTIDE SEQUENCE [LARGE SCALE GENOMIC DNA]</scope>
    <source>
        <strain evidence="6 7">DSM 11589</strain>
    </source>
</reference>
<evidence type="ECO:0000256" key="1">
    <source>
        <dbReference type="ARBA" id="ARBA00004141"/>
    </source>
</evidence>
<feature type="transmembrane region" description="Helical" evidence="5">
    <location>
        <begin position="107"/>
        <end position="125"/>
    </location>
</feature>
<feature type="transmembrane region" description="Helical" evidence="5">
    <location>
        <begin position="146"/>
        <end position="174"/>
    </location>
</feature>
<evidence type="ECO:0000256" key="5">
    <source>
        <dbReference type="RuleBase" id="RU363041"/>
    </source>
</evidence>
<dbReference type="AlphaFoldDB" id="A0A1N7NQV4"/>
<protein>
    <recommendedName>
        <fullName evidence="5">Probable membrane transporter protein</fullName>
    </recommendedName>
</protein>
<evidence type="ECO:0000256" key="4">
    <source>
        <dbReference type="ARBA" id="ARBA00023136"/>
    </source>
</evidence>
<dbReference type="PANTHER" id="PTHR43701">
    <property type="entry name" value="MEMBRANE TRANSPORTER PROTEIN MJ0441-RELATED"/>
    <property type="match status" value="1"/>
</dbReference>
<keyword evidence="4 5" id="KW-0472">Membrane</keyword>
<dbReference type="EMBL" id="FTOA01000005">
    <property type="protein sequence ID" value="SIT00629.1"/>
    <property type="molecule type" value="Genomic_DNA"/>
</dbReference>
<evidence type="ECO:0000256" key="2">
    <source>
        <dbReference type="ARBA" id="ARBA00022692"/>
    </source>
</evidence>
<evidence type="ECO:0000313" key="7">
    <source>
        <dbReference type="Proteomes" id="UP000185678"/>
    </source>
</evidence>
<dbReference type="InterPro" id="IPR051598">
    <property type="entry name" value="TSUP/Inactive_protease-like"/>
</dbReference>
<dbReference type="InterPro" id="IPR002781">
    <property type="entry name" value="TM_pro_TauE-like"/>
</dbReference>
<keyword evidence="3 5" id="KW-1133">Transmembrane helix</keyword>
<name>A0A1N7NQV4_9PROT</name>
<feature type="transmembrane region" description="Helical" evidence="5">
    <location>
        <begin position="180"/>
        <end position="201"/>
    </location>
</feature>
<keyword evidence="5" id="KW-1003">Cell membrane</keyword>
<keyword evidence="2 5" id="KW-0812">Transmembrane</keyword>
<keyword evidence="7" id="KW-1185">Reference proteome</keyword>
<comment type="similarity">
    <text evidence="5">Belongs to the 4-toluene sulfonate uptake permease (TSUP) (TC 2.A.102) family.</text>
</comment>
<feature type="transmembrane region" description="Helical" evidence="5">
    <location>
        <begin position="51"/>
        <end position="70"/>
    </location>
</feature>
<feature type="transmembrane region" description="Helical" evidence="5">
    <location>
        <begin position="208"/>
        <end position="230"/>
    </location>
</feature>
<dbReference type="OrthoDB" id="7030574at2"/>
<dbReference type="Pfam" id="PF01925">
    <property type="entry name" value="TauE"/>
    <property type="match status" value="1"/>
</dbReference>
<evidence type="ECO:0000313" key="6">
    <source>
        <dbReference type="EMBL" id="SIT00629.1"/>
    </source>
</evidence>
<accession>A0A1N7NQV4</accession>
<dbReference type="Proteomes" id="UP000185678">
    <property type="component" value="Unassembled WGS sequence"/>
</dbReference>
<sequence>MIPSFAALPILPILSLLPVGAVLGFFGGLFGIGGGIIAIPLLMMVFGMEQATAQGTALVMMVPNLLIAWWRYMRKDAGDLKGALGVALVATVMTGVFAHLAQRLNSAVMLLLFALFLLALGLNQIHRSRTTRETPPARITGRWLPLVGIVSGGSMGLLGIGGGLVATPLFTGLFGKGQRAAQSLALALVTPSAVMALYTYADHQRVDWPVGVALGVGGLATVASGVALAHRWPERTLQRAFGIMLIATAAVLVVKKATGI</sequence>
<proteinExistence type="inferred from homology"/>
<dbReference type="STRING" id="80876.SAMN05421779_105302"/>
<evidence type="ECO:0000256" key="3">
    <source>
        <dbReference type="ARBA" id="ARBA00022989"/>
    </source>
</evidence>
<feature type="transmembrane region" description="Helical" evidence="5">
    <location>
        <begin position="236"/>
        <end position="254"/>
    </location>
</feature>
<feature type="transmembrane region" description="Helical" evidence="5">
    <location>
        <begin position="12"/>
        <end position="45"/>
    </location>
</feature>
<comment type="subcellular location">
    <subcellularLocation>
        <location evidence="5">Cell membrane</location>
        <topology evidence="5">Multi-pass membrane protein</topology>
    </subcellularLocation>
    <subcellularLocation>
        <location evidence="1">Membrane</location>
        <topology evidence="1">Multi-pass membrane protein</topology>
    </subcellularLocation>
</comment>